<name>A0ABW8UW98_9RHOB</name>
<reference evidence="1 2" key="1">
    <citation type="submission" date="2024-08" db="EMBL/GenBank/DDBJ databases">
        <title>Tateyamaria sp. nov., isolated from marine algae.</title>
        <authorList>
            <person name="Choi B.J."/>
            <person name="Kim J.M."/>
            <person name="Lee J.K."/>
            <person name="Choi D.G."/>
            <person name="Bayburt H."/>
            <person name="Baek J.H."/>
            <person name="Han D.M."/>
            <person name="Jeon C.O."/>
        </authorList>
    </citation>
    <scope>NUCLEOTIDE SEQUENCE [LARGE SCALE GENOMIC DNA]</scope>
    <source>
        <strain evidence="1 2">KMU-156</strain>
    </source>
</reference>
<dbReference type="RefSeq" id="WP_407592850.1">
    <property type="nucleotide sequence ID" value="NZ_JBHDIY010000002.1"/>
</dbReference>
<sequence length="62" mass="7437">MRILWPQDWHLKILIAIFGRFRHLNSITAFRQLRGVETGKRGAFKTALYRCENNRKFFLKDG</sequence>
<evidence type="ECO:0000313" key="2">
    <source>
        <dbReference type="Proteomes" id="UP001627408"/>
    </source>
</evidence>
<proteinExistence type="predicted"/>
<comment type="caution">
    <text evidence="1">The sequence shown here is derived from an EMBL/GenBank/DDBJ whole genome shotgun (WGS) entry which is preliminary data.</text>
</comment>
<evidence type="ECO:0000313" key="1">
    <source>
        <dbReference type="EMBL" id="MFL4471014.1"/>
    </source>
</evidence>
<dbReference type="Proteomes" id="UP001627408">
    <property type="component" value="Unassembled WGS sequence"/>
</dbReference>
<keyword evidence="2" id="KW-1185">Reference proteome</keyword>
<organism evidence="1 2">
    <name type="scientific">Tateyamaria armeniaca</name>
    <dbReference type="NCBI Taxonomy" id="2518930"/>
    <lineage>
        <taxon>Bacteria</taxon>
        <taxon>Pseudomonadati</taxon>
        <taxon>Pseudomonadota</taxon>
        <taxon>Alphaproteobacteria</taxon>
        <taxon>Rhodobacterales</taxon>
        <taxon>Roseobacteraceae</taxon>
        <taxon>Tateyamaria</taxon>
    </lineage>
</organism>
<dbReference type="EMBL" id="JBHDIY010000002">
    <property type="protein sequence ID" value="MFL4471014.1"/>
    <property type="molecule type" value="Genomic_DNA"/>
</dbReference>
<protein>
    <submittedName>
        <fullName evidence="1">Uncharacterized protein</fullName>
    </submittedName>
</protein>
<accession>A0ABW8UW98</accession>
<gene>
    <name evidence="1" type="ORF">ACERZ8_14400</name>
</gene>